<evidence type="ECO:0000256" key="5">
    <source>
        <dbReference type="ARBA" id="ARBA00011271"/>
    </source>
</evidence>
<evidence type="ECO:0000313" key="11">
    <source>
        <dbReference type="EMBL" id="VFJ58235.1"/>
    </source>
</evidence>
<evidence type="ECO:0000313" key="12">
    <source>
        <dbReference type="EMBL" id="VFK19045.1"/>
    </source>
</evidence>
<comment type="subunit">
    <text evidence="5">Heterodimer of LeuC and LeuD.</text>
</comment>
<dbReference type="PANTHER" id="PTHR43345:SF2">
    <property type="entry name" value="3-ISOPROPYLMALATE DEHYDRATASE SMALL SUBUNIT 1"/>
    <property type="match status" value="1"/>
</dbReference>
<proteinExistence type="inferred from homology"/>
<keyword evidence="7" id="KW-0456">Lyase</keyword>
<dbReference type="CDD" id="cd01577">
    <property type="entry name" value="IPMI_Swivel"/>
    <property type="match status" value="1"/>
</dbReference>
<dbReference type="SUPFAM" id="SSF52016">
    <property type="entry name" value="LeuD/IlvD-like"/>
    <property type="match status" value="1"/>
</dbReference>
<dbReference type="EMBL" id="CAADFA010000099">
    <property type="protein sequence ID" value="VFJ51606.1"/>
    <property type="molecule type" value="Genomic_DNA"/>
</dbReference>
<sequence length="201" mass="21646">MEKIIKGKVFVLGDNIDTDQIIPACHLVYSLKDPAERKLYGKYALSGLPRSKYPEPFSTDKGVSPYPIIIAGKNFGSGSSREQAPACLGVAGVKAVVAISFARIFYRNSVNGGFLIPIELQDGNGIGAFRTGDVATIDMENWTLTKNADELPAARLRDFGEVGSIVEAGGIFNVSEKQMIETHTSAPDKASARSLSDFRES</sequence>
<accession>A0A450WPS3</accession>
<evidence type="ECO:0000259" key="9">
    <source>
        <dbReference type="Pfam" id="PF00694"/>
    </source>
</evidence>
<gene>
    <name evidence="11" type="ORF">BECKFM1743A_GA0114220_102106</name>
    <name evidence="12" type="ORF">BECKFM1743B_GA0114221_105922</name>
    <name evidence="10" type="ORF">BECKFM1743C_GA0114222_100992</name>
</gene>
<evidence type="ECO:0000256" key="8">
    <source>
        <dbReference type="SAM" id="MobiDB-lite"/>
    </source>
</evidence>
<comment type="catalytic activity">
    <reaction evidence="1">
        <text>(2R,3S)-3-isopropylmalate = (2S)-2-isopropylmalate</text>
        <dbReference type="Rhea" id="RHEA:32287"/>
        <dbReference type="ChEBI" id="CHEBI:1178"/>
        <dbReference type="ChEBI" id="CHEBI:35121"/>
        <dbReference type="EC" id="4.2.1.33"/>
    </reaction>
</comment>
<feature type="domain" description="Aconitase A/isopropylmalate dehydratase small subunit swivel" evidence="9">
    <location>
        <begin position="68"/>
        <end position="121"/>
    </location>
</feature>
<dbReference type="InterPro" id="IPR000573">
    <property type="entry name" value="AconitaseA/IPMdHydase_ssu_swvl"/>
</dbReference>
<dbReference type="InterPro" id="IPR015928">
    <property type="entry name" value="Aconitase/3IPM_dehydase_swvl"/>
</dbReference>
<evidence type="ECO:0000256" key="3">
    <source>
        <dbReference type="ARBA" id="ARBA00004729"/>
    </source>
</evidence>
<evidence type="ECO:0000256" key="7">
    <source>
        <dbReference type="ARBA" id="ARBA00023239"/>
    </source>
</evidence>
<evidence type="ECO:0000256" key="2">
    <source>
        <dbReference type="ARBA" id="ARBA00002695"/>
    </source>
</evidence>
<dbReference type="GO" id="GO:0003861">
    <property type="term" value="F:3-isopropylmalate dehydratase activity"/>
    <property type="evidence" value="ECO:0007669"/>
    <property type="project" value="UniProtKB-EC"/>
</dbReference>
<dbReference type="AlphaFoldDB" id="A0A450WPS3"/>
<protein>
    <recommendedName>
        <fullName evidence="6">3-isopropylmalate dehydratase</fullName>
        <ecNumber evidence="6">4.2.1.33</ecNumber>
    </recommendedName>
</protein>
<dbReference type="NCBIfam" id="TIGR02087">
    <property type="entry name" value="LEUD_arch"/>
    <property type="match status" value="1"/>
</dbReference>
<reference evidence="12" key="1">
    <citation type="submission" date="2019-02" db="EMBL/GenBank/DDBJ databases">
        <authorList>
            <person name="Gruber-Vodicka R. H."/>
            <person name="Seah K. B. B."/>
        </authorList>
    </citation>
    <scope>NUCLEOTIDE SEQUENCE</scope>
    <source>
        <strain evidence="11">BECK_BZ163</strain>
        <strain evidence="12">BECK_BZ164</strain>
        <strain evidence="10">BECK_BZ165</strain>
    </source>
</reference>
<organism evidence="12">
    <name type="scientific">Candidatus Kentrum sp. FM</name>
    <dbReference type="NCBI Taxonomy" id="2126340"/>
    <lineage>
        <taxon>Bacteria</taxon>
        <taxon>Pseudomonadati</taxon>
        <taxon>Pseudomonadota</taxon>
        <taxon>Gammaproteobacteria</taxon>
        <taxon>Candidatus Kentrum</taxon>
    </lineage>
</organism>
<dbReference type="EMBL" id="CAADFL010000592">
    <property type="protein sequence ID" value="VFK19045.1"/>
    <property type="molecule type" value="Genomic_DNA"/>
</dbReference>
<dbReference type="Gene3D" id="3.20.19.10">
    <property type="entry name" value="Aconitase, domain 4"/>
    <property type="match status" value="1"/>
</dbReference>
<evidence type="ECO:0000313" key="10">
    <source>
        <dbReference type="EMBL" id="VFJ51606.1"/>
    </source>
</evidence>
<dbReference type="PANTHER" id="PTHR43345">
    <property type="entry name" value="3-ISOPROPYLMALATE DEHYDRATASE SMALL SUBUNIT 2-RELATED-RELATED"/>
    <property type="match status" value="1"/>
</dbReference>
<dbReference type="Pfam" id="PF00694">
    <property type="entry name" value="Aconitase_C"/>
    <property type="match status" value="1"/>
</dbReference>
<evidence type="ECO:0000256" key="1">
    <source>
        <dbReference type="ARBA" id="ARBA00000491"/>
    </source>
</evidence>
<evidence type="ECO:0000256" key="4">
    <source>
        <dbReference type="ARBA" id="ARBA00009869"/>
    </source>
</evidence>
<dbReference type="InterPro" id="IPR033940">
    <property type="entry name" value="IPMI_Swivel"/>
</dbReference>
<comment type="function">
    <text evidence="2">Catalyzes the isomerization between 2-isopropylmalate and 3-isopropylmalate, via the formation of 2-isopropylmaleate.</text>
</comment>
<comment type="similarity">
    <text evidence="4">Belongs to the LeuD family. LeuD type 2 subfamily.</text>
</comment>
<dbReference type="InterPro" id="IPR050075">
    <property type="entry name" value="LeuD"/>
</dbReference>
<dbReference type="EC" id="4.2.1.33" evidence="6"/>
<dbReference type="InterPro" id="IPR011827">
    <property type="entry name" value="LeuD_type2/HacB/DmdB"/>
</dbReference>
<feature type="region of interest" description="Disordered" evidence="8">
    <location>
        <begin position="182"/>
        <end position="201"/>
    </location>
</feature>
<evidence type="ECO:0000256" key="6">
    <source>
        <dbReference type="ARBA" id="ARBA00011998"/>
    </source>
</evidence>
<dbReference type="EMBL" id="CAADEZ010000210">
    <property type="protein sequence ID" value="VFJ58235.1"/>
    <property type="molecule type" value="Genomic_DNA"/>
</dbReference>
<comment type="pathway">
    <text evidence="3">Amino-acid biosynthesis; L-leucine biosynthesis; L-leucine from 3-methyl-2-oxobutanoate: step 2/4.</text>
</comment>
<name>A0A450WPS3_9GAMM</name>